<dbReference type="Pfam" id="PF00817">
    <property type="entry name" value="IMS"/>
    <property type="match status" value="1"/>
</dbReference>
<accession>A0A4R2LAZ0</accession>
<sequence length="395" mass="44221">MKTIFFHIDVNSAFLSWTAIRLLAEGETVDIRTIPAAIGGDMSKRRGVILAKSIPAKAFGITTGEPITDALKKCPTLRIIQPDHTYYHECSHQMLNLLETYSPDIRPYSIDECFMSYVPFKNGGETPETAANHIREHIHNALGFTVNIGISTNKLLAKMASDFKKPDLVHTLFPEEIPQKMWPLPVRDLFMVGRSSARTLELLGIKTIGDLAHTDPSILTSHLKTHGQTIWEYANGLEYTPIDTRRHIAKGIGNSTTLSSDVIETAAARKVLLSLSESVSRRLRDARQCAGMINVEIKYSDFSTISHQMQLLSPSQNANTLYQYTCRLFDEAWSGQPIRLLGIRTSKLSDADAVQMNLFDTSENAKLQKLDKALDDIRKKYGRDAIVRGSFLKNK</sequence>
<dbReference type="GO" id="GO:0006281">
    <property type="term" value="P:DNA repair"/>
    <property type="evidence" value="ECO:0007669"/>
    <property type="project" value="UniProtKB-UniRule"/>
</dbReference>
<comment type="catalytic activity">
    <reaction evidence="6">
        <text>DNA(n) + a 2'-deoxyribonucleoside 5'-triphosphate = DNA(n+1) + diphosphate</text>
        <dbReference type="Rhea" id="RHEA:22508"/>
        <dbReference type="Rhea" id="RHEA-COMP:17339"/>
        <dbReference type="Rhea" id="RHEA-COMP:17340"/>
        <dbReference type="ChEBI" id="CHEBI:33019"/>
        <dbReference type="ChEBI" id="CHEBI:61560"/>
        <dbReference type="ChEBI" id="CHEBI:173112"/>
        <dbReference type="EC" id="2.7.7.7"/>
    </reaction>
</comment>
<dbReference type="Gene3D" id="3.30.70.270">
    <property type="match status" value="1"/>
</dbReference>
<evidence type="ECO:0000256" key="6">
    <source>
        <dbReference type="HAMAP-Rule" id="MF_01113"/>
    </source>
</evidence>
<dbReference type="RefSeq" id="WP_132091180.1">
    <property type="nucleotide sequence ID" value="NZ_JANKAQ010000008.1"/>
</dbReference>
<feature type="binding site" evidence="6">
    <location>
        <position position="9"/>
    </location>
    <ligand>
        <name>Mg(2+)</name>
        <dbReference type="ChEBI" id="CHEBI:18420"/>
    </ligand>
</feature>
<dbReference type="InterPro" id="IPR001126">
    <property type="entry name" value="UmuC"/>
</dbReference>
<dbReference type="AlphaFoldDB" id="A0A4R2LAZ0"/>
<dbReference type="InterPro" id="IPR050116">
    <property type="entry name" value="DNA_polymerase-Y"/>
</dbReference>
<keyword evidence="6" id="KW-0238">DNA-binding</keyword>
<evidence type="ECO:0000256" key="5">
    <source>
        <dbReference type="ARBA" id="ARBA00022932"/>
    </source>
</evidence>
<comment type="subcellular location">
    <subcellularLocation>
        <location evidence="6">Cytoplasm</location>
    </subcellularLocation>
</comment>
<evidence type="ECO:0000256" key="2">
    <source>
        <dbReference type="ARBA" id="ARBA00022457"/>
    </source>
</evidence>
<comment type="function">
    <text evidence="6">Poorly processive, error-prone DNA polymerase involved in untargeted mutagenesis. Copies undamaged DNA at stalled replication forks, which arise in vivo from mismatched or misaligned primer ends. These misaligned primers can be extended by PolIV. Exhibits no 3'-5' exonuclease (proofreading) activity. May be involved in translesional synthesis, in conjunction with the beta clamp from PolIII.</text>
</comment>
<dbReference type="GO" id="GO:0003887">
    <property type="term" value="F:DNA-directed DNA polymerase activity"/>
    <property type="evidence" value="ECO:0007669"/>
    <property type="project" value="UniProtKB-UniRule"/>
</dbReference>
<dbReference type="PANTHER" id="PTHR11076:SF35">
    <property type="entry name" value="DNA REPAIR PROTEIN HOMOLOG YOBH"/>
    <property type="match status" value="1"/>
</dbReference>
<dbReference type="CDD" id="cd03586">
    <property type="entry name" value="PolY_Pol_IV_kappa"/>
    <property type="match status" value="1"/>
</dbReference>
<keyword evidence="6" id="KW-0963">Cytoplasm</keyword>
<dbReference type="GO" id="GO:0042276">
    <property type="term" value="P:error-prone translesion synthesis"/>
    <property type="evidence" value="ECO:0007669"/>
    <property type="project" value="TreeGrafter"/>
</dbReference>
<dbReference type="Gene3D" id="3.40.1170.60">
    <property type="match status" value="1"/>
</dbReference>
<keyword evidence="6" id="KW-0460">Magnesium</keyword>
<comment type="cofactor">
    <cofactor evidence="6">
        <name>Mg(2+)</name>
        <dbReference type="ChEBI" id="CHEBI:18420"/>
    </cofactor>
    <text evidence="6">Binds 2 magnesium ions per subunit.</text>
</comment>
<dbReference type="Gene3D" id="1.10.150.20">
    <property type="entry name" value="5' to 3' exonuclease, C-terminal subdomain"/>
    <property type="match status" value="1"/>
</dbReference>
<keyword evidence="5 6" id="KW-0239">DNA-directed DNA polymerase</keyword>
<dbReference type="InterPro" id="IPR022880">
    <property type="entry name" value="DNApol_IV"/>
</dbReference>
<dbReference type="Proteomes" id="UP000295711">
    <property type="component" value="Unassembled WGS sequence"/>
</dbReference>
<keyword evidence="3 6" id="KW-0548">Nucleotidyltransferase</keyword>
<dbReference type="PROSITE" id="PS50173">
    <property type="entry name" value="UMUC"/>
    <property type="match status" value="1"/>
</dbReference>
<keyword evidence="9" id="KW-1185">Reference proteome</keyword>
<keyword evidence="6" id="KW-0234">DNA repair</keyword>
<dbReference type="GO" id="GO:0005829">
    <property type="term" value="C:cytosol"/>
    <property type="evidence" value="ECO:0007669"/>
    <property type="project" value="TreeGrafter"/>
</dbReference>
<comment type="subunit">
    <text evidence="6">Monomer.</text>
</comment>
<feature type="site" description="Substrate discrimination" evidence="6">
    <location>
        <position position="14"/>
    </location>
</feature>
<feature type="domain" description="UmuC" evidence="7">
    <location>
        <begin position="5"/>
        <end position="193"/>
    </location>
</feature>
<evidence type="ECO:0000256" key="1">
    <source>
        <dbReference type="ARBA" id="ARBA00010945"/>
    </source>
</evidence>
<evidence type="ECO:0000313" key="8">
    <source>
        <dbReference type="EMBL" id="TCO84600.1"/>
    </source>
</evidence>
<dbReference type="GO" id="GO:0000287">
    <property type="term" value="F:magnesium ion binding"/>
    <property type="evidence" value="ECO:0007669"/>
    <property type="project" value="UniProtKB-UniRule"/>
</dbReference>
<evidence type="ECO:0000313" key="9">
    <source>
        <dbReference type="Proteomes" id="UP000295711"/>
    </source>
</evidence>
<comment type="similarity">
    <text evidence="1 6">Belongs to the DNA polymerase type-Y family.</text>
</comment>
<dbReference type="InterPro" id="IPR043502">
    <property type="entry name" value="DNA/RNA_pol_sf"/>
</dbReference>
<keyword evidence="6" id="KW-0235">DNA replication</keyword>
<evidence type="ECO:0000259" key="7">
    <source>
        <dbReference type="PROSITE" id="PS50173"/>
    </source>
</evidence>
<dbReference type="Pfam" id="PF11799">
    <property type="entry name" value="IMS_C"/>
    <property type="match status" value="1"/>
</dbReference>
<protein>
    <recommendedName>
        <fullName evidence="6">DNA polymerase IV</fullName>
        <shortName evidence="6">Pol IV</shortName>
        <ecNumber evidence="6">2.7.7.7</ecNumber>
    </recommendedName>
</protein>
<dbReference type="OrthoDB" id="9808813at2"/>
<organism evidence="8 9">
    <name type="scientific">Frisingicoccus caecimuris</name>
    <dbReference type="NCBI Taxonomy" id="1796636"/>
    <lineage>
        <taxon>Bacteria</taxon>
        <taxon>Bacillati</taxon>
        <taxon>Bacillota</taxon>
        <taxon>Clostridia</taxon>
        <taxon>Lachnospirales</taxon>
        <taxon>Lachnospiraceae</taxon>
        <taxon>Frisingicoccus</taxon>
    </lineage>
</organism>
<dbReference type="Gene3D" id="3.30.1490.100">
    <property type="entry name" value="DNA polymerase, Y-family, little finger domain"/>
    <property type="match status" value="1"/>
</dbReference>
<evidence type="ECO:0000256" key="3">
    <source>
        <dbReference type="ARBA" id="ARBA00022695"/>
    </source>
</evidence>
<reference evidence="8 9" key="1">
    <citation type="submission" date="2019-03" db="EMBL/GenBank/DDBJ databases">
        <title>Genomic Encyclopedia of Type Strains, Phase IV (KMG-IV): sequencing the most valuable type-strain genomes for metagenomic binning, comparative biology and taxonomic classification.</title>
        <authorList>
            <person name="Goeker M."/>
        </authorList>
    </citation>
    <scope>NUCLEOTIDE SEQUENCE [LARGE SCALE GENOMIC DNA]</scope>
    <source>
        <strain evidence="8 9">DSM 28559</strain>
    </source>
</reference>
<dbReference type="HAMAP" id="MF_01113">
    <property type="entry name" value="DNApol_IV"/>
    <property type="match status" value="1"/>
</dbReference>
<dbReference type="GO" id="GO:0009432">
    <property type="term" value="P:SOS response"/>
    <property type="evidence" value="ECO:0007669"/>
    <property type="project" value="TreeGrafter"/>
</dbReference>
<feature type="active site" evidence="6">
    <location>
        <position position="112"/>
    </location>
</feature>
<dbReference type="SUPFAM" id="SSF56672">
    <property type="entry name" value="DNA/RNA polymerases"/>
    <property type="match status" value="1"/>
</dbReference>
<dbReference type="InterPro" id="IPR043128">
    <property type="entry name" value="Rev_trsase/Diguanyl_cyclase"/>
</dbReference>
<keyword evidence="4 6" id="KW-0227">DNA damage</keyword>
<feature type="binding site" evidence="6">
    <location>
        <position position="111"/>
    </location>
    <ligand>
        <name>Mg(2+)</name>
        <dbReference type="ChEBI" id="CHEBI:18420"/>
    </ligand>
</feature>
<comment type="caution">
    <text evidence="8">The sequence shown here is derived from an EMBL/GenBank/DDBJ whole genome shotgun (WGS) entry which is preliminary data.</text>
</comment>
<dbReference type="InterPro" id="IPR036775">
    <property type="entry name" value="DNA_pol_Y-fam_lit_finger_sf"/>
</dbReference>
<dbReference type="EMBL" id="SLXA01000006">
    <property type="protein sequence ID" value="TCO84600.1"/>
    <property type="molecule type" value="Genomic_DNA"/>
</dbReference>
<name>A0A4R2LAZ0_9FIRM</name>
<dbReference type="Pfam" id="PF11798">
    <property type="entry name" value="IMS_HHH"/>
    <property type="match status" value="1"/>
</dbReference>
<dbReference type="SUPFAM" id="SSF100879">
    <property type="entry name" value="Lesion bypass DNA polymerase (Y-family), little finger domain"/>
    <property type="match status" value="1"/>
</dbReference>
<dbReference type="GO" id="GO:0003684">
    <property type="term" value="F:damaged DNA binding"/>
    <property type="evidence" value="ECO:0007669"/>
    <property type="project" value="InterPro"/>
</dbReference>
<keyword evidence="6" id="KW-0479">Metal-binding</keyword>
<dbReference type="InterPro" id="IPR024728">
    <property type="entry name" value="PolY_HhH_motif"/>
</dbReference>
<keyword evidence="6" id="KW-0808">Transferase</keyword>
<proteinExistence type="inferred from homology"/>
<keyword evidence="2 6" id="KW-0515">Mutator protein</keyword>
<dbReference type="GO" id="GO:0006261">
    <property type="term" value="P:DNA-templated DNA replication"/>
    <property type="evidence" value="ECO:0007669"/>
    <property type="project" value="UniProtKB-UniRule"/>
</dbReference>
<dbReference type="PANTHER" id="PTHR11076">
    <property type="entry name" value="DNA REPAIR POLYMERASE UMUC / TRANSFERASE FAMILY MEMBER"/>
    <property type="match status" value="1"/>
</dbReference>
<dbReference type="InterPro" id="IPR017961">
    <property type="entry name" value="DNA_pol_Y-fam_little_finger"/>
</dbReference>
<dbReference type="EC" id="2.7.7.7" evidence="6"/>
<gene>
    <name evidence="6" type="primary">dinB</name>
    <name evidence="8" type="ORF">EV212_10627</name>
</gene>
<evidence type="ECO:0000256" key="4">
    <source>
        <dbReference type="ARBA" id="ARBA00022763"/>
    </source>
</evidence>